<feature type="domain" description="Rhodanese" evidence="1">
    <location>
        <begin position="208"/>
        <end position="298"/>
    </location>
</feature>
<dbReference type="Proteomes" id="UP001321520">
    <property type="component" value="Chromosome"/>
</dbReference>
<dbReference type="SMART" id="SM00450">
    <property type="entry name" value="RHOD"/>
    <property type="match status" value="1"/>
</dbReference>
<name>A0ABY9E672_9GAMM</name>
<dbReference type="Gene3D" id="3.40.250.10">
    <property type="entry name" value="Rhodanese-like domain"/>
    <property type="match status" value="1"/>
</dbReference>
<dbReference type="PROSITE" id="PS50206">
    <property type="entry name" value="RHODANESE_3"/>
    <property type="match status" value="1"/>
</dbReference>
<evidence type="ECO:0000313" key="2">
    <source>
        <dbReference type="EMBL" id="WKD48534.1"/>
    </source>
</evidence>
<dbReference type="Pfam" id="PF00581">
    <property type="entry name" value="Rhodanese"/>
    <property type="match status" value="1"/>
</dbReference>
<keyword evidence="3" id="KW-1185">Reference proteome</keyword>
<sequence length="325" mass="35597">MASISRVSVALFFLCLTACTPSERNNPQRFVTEYGLGPDKWATAWLLTRHVDTNGSLVVVEQGASLPAGIAFDTPVSELRRIENRTAFEVTRDTYGIGNPVVQDLVGIVHDIEVNFWGADKTREAQVVESAFRDLQERYGRDRVPAECYLTFFDRVFSALGQSQAAGAPIQQGDLTVTCDRDAQLNLVSAAAAVQEMPIAELLGELQRGKNVVFVDVREAAEFAEAHIPHALNIPLRELDDQAIAQLQAADYVVSYCVKDFRGFEMAKALAQAGIQRSVILKPYGIKGWVAQGLPTVGSRALSQEQALRQFDRCISQGQCSGFGT</sequence>
<dbReference type="CDD" id="cd00158">
    <property type="entry name" value="RHOD"/>
    <property type="match status" value="1"/>
</dbReference>
<evidence type="ECO:0000259" key="1">
    <source>
        <dbReference type="PROSITE" id="PS50206"/>
    </source>
</evidence>
<dbReference type="InterPro" id="IPR001763">
    <property type="entry name" value="Rhodanese-like_dom"/>
</dbReference>
<reference evidence="2 3" key="1">
    <citation type="submission" date="2022-05" db="EMBL/GenBank/DDBJ databases">
        <title>Microbulbifer sp. nov., isolated from sponge.</title>
        <authorList>
            <person name="Gao L."/>
        </authorList>
    </citation>
    <scope>NUCLEOTIDE SEQUENCE [LARGE SCALE GENOMIC DNA]</scope>
    <source>
        <strain evidence="2 3">MI-G</strain>
    </source>
</reference>
<dbReference type="EMBL" id="CP098023">
    <property type="protein sequence ID" value="WKD48534.1"/>
    <property type="molecule type" value="Genomic_DNA"/>
</dbReference>
<dbReference type="InterPro" id="IPR050229">
    <property type="entry name" value="GlpE_sulfurtransferase"/>
</dbReference>
<evidence type="ECO:0000313" key="3">
    <source>
        <dbReference type="Proteomes" id="UP001321520"/>
    </source>
</evidence>
<dbReference type="PANTHER" id="PTHR43031:SF16">
    <property type="entry name" value="OXIDOREDUCTASE"/>
    <property type="match status" value="1"/>
</dbReference>
<dbReference type="Pfam" id="PF09828">
    <property type="entry name" value="ChrB_C"/>
    <property type="match status" value="1"/>
</dbReference>
<dbReference type="RefSeq" id="WP_301414295.1">
    <property type="nucleotide sequence ID" value="NZ_CP098023.1"/>
</dbReference>
<dbReference type="InterPro" id="IPR036873">
    <property type="entry name" value="Rhodanese-like_dom_sf"/>
</dbReference>
<proteinExistence type="predicted"/>
<accession>A0ABY9E672</accession>
<protein>
    <submittedName>
        <fullName evidence="2">Rhodanese-like domain-containing protein</fullName>
    </submittedName>
</protein>
<dbReference type="InterPro" id="IPR018634">
    <property type="entry name" value="ChrB_C"/>
</dbReference>
<gene>
    <name evidence="2" type="ORF">M8T91_11430</name>
</gene>
<organism evidence="2 3">
    <name type="scientific">Microbulbifer spongiae</name>
    <dbReference type="NCBI Taxonomy" id="2944933"/>
    <lineage>
        <taxon>Bacteria</taxon>
        <taxon>Pseudomonadati</taxon>
        <taxon>Pseudomonadota</taxon>
        <taxon>Gammaproteobacteria</taxon>
        <taxon>Cellvibrionales</taxon>
        <taxon>Microbulbiferaceae</taxon>
        <taxon>Microbulbifer</taxon>
    </lineage>
</organism>
<dbReference type="SUPFAM" id="SSF52821">
    <property type="entry name" value="Rhodanese/Cell cycle control phosphatase"/>
    <property type="match status" value="1"/>
</dbReference>
<dbReference type="PANTHER" id="PTHR43031">
    <property type="entry name" value="FAD-DEPENDENT OXIDOREDUCTASE"/>
    <property type="match status" value="1"/>
</dbReference>